<protein>
    <submittedName>
        <fullName evidence="2">Uncharacterized protein</fullName>
    </submittedName>
</protein>
<name>A0A7R9ZY92_9DINO</name>
<feature type="transmembrane region" description="Helical" evidence="1">
    <location>
        <begin position="335"/>
        <end position="360"/>
    </location>
</feature>
<evidence type="ECO:0000256" key="1">
    <source>
        <dbReference type="SAM" id="Phobius"/>
    </source>
</evidence>
<organism evidence="2">
    <name type="scientific">Pyrodinium bahamense</name>
    <dbReference type="NCBI Taxonomy" id="73915"/>
    <lineage>
        <taxon>Eukaryota</taxon>
        <taxon>Sar</taxon>
        <taxon>Alveolata</taxon>
        <taxon>Dinophyceae</taxon>
        <taxon>Gonyaulacales</taxon>
        <taxon>Pyrocystaceae</taxon>
        <taxon>Pyrodinium</taxon>
    </lineage>
</organism>
<sequence>MEGSNPGWGKEAQQLGPMGGGCVNQMPIRYSKQNVQLPPICRSWGDTTWMERPPAGTPAPGIVGMPVLLKAVTKGDIQLAEARKELRKQRELGKWWCPRYDQCGPCCAWCCSLPACCFWLVVMALATCGLVMVALNHGFSGGFNINVSGIFIRELPEVDKTTQKGRLDLDVNFTFTNSALNDISIPRVFGDVSYRDYDIGTFKMDGGPLPSKSTSKRTLHVLSSYVEAMPAATRMGIGTLLFKDWISNTPLPLEVDLLVTEGYITFKRWNVTVPFSTGAVCTIGVSIENYKSLLECDRRDCKDLQEAWRKAVEEGMKTRQEEGEQLCSGVHLRGWLPFTIGLGMMTFLASICCVLCIPLYRCTHRAPRADIDEERLSLPRASQKE</sequence>
<proteinExistence type="predicted"/>
<dbReference type="EMBL" id="HBEG01005288">
    <property type="protein sequence ID" value="CAD8347404.1"/>
    <property type="molecule type" value="Transcribed_RNA"/>
</dbReference>
<evidence type="ECO:0000313" key="2">
    <source>
        <dbReference type="EMBL" id="CAD8347404.1"/>
    </source>
</evidence>
<accession>A0A7R9ZY92</accession>
<gene>
    <name evidence="2" type="ORF">PBAH0796_LOCUS3143</name>
</gene>
<reference evidence="2" key="1">
    <citation type="submission" date="2021-01" db="EMBL/GenBank/DDBJ databases">
        <authorList>
            <person name="Corre E."/>
            <person name="Pelletier E."/>
            <person name="Niang G."/>
            <person name="Scheremetjew M."/>
            <person name="Finn R."/>
            <person name="Kale V."/>
            <person name="Holt S."/>
            <person name="Cochrane G."/>
            <person name="Meng A."/>
            <person name="Brown T."/>
            <person name="Cohen L."/>
        </authorList>
    </citation>
    <scope>NUCLEOTIDE SEQUENCE</scope>
    <source>
        <strain evidence="2">Pbaha01</strain>
    </source>
</reference>
<keyword evidence="1" id="KW-1133">Transmembrane helix</keyword>
<keyword evidence="1" id="KW-0812">Transmembrane</keyword>
<dbReference type="AlphaFoldDB" id="A0A7R9ZY92"/>
<keyword evidence="1" id="KW-0472">Membrane</keyword>